<evidence type="ECO:0000256" key="5">
    <source>
        <dbReference type="SAM" id="Phobius"/>
    </source>
</evidence>
<proteinExistence type="inferred from homology"/>
<evidence type="ECO:0000256" key="1">
    <source>
        <dbReference type="ARBA" id="ARBA00009369"/>
    </source>
</evidence>
<comment type="similarity">
    <text evidence="1">Belongs to the MreC family.</text>
</comment>
<accession>A0A2M7QFP8</accession>
<dbReference type="PANTHER" id="PTHR34138:SF1">
    <property type="entry name" value="CELL SHAPE-DETERMINING PROTEIN MREC"/>
    <property type="match status" value="1"/>
</dbReference>
<evidence type="ECO:0000259" key="6">
    <source>
        <dbReference type="Pfam" id="PF04085"/>
    </source>
</evidence>
<keyword evidence="5" id="KW-0812">Transmembrane</keyword>
<evidence type="ECO:0000256" key="3">
    <source>
        <dbReference type="ARBA" id="ARBA00022960"/>
    </source>
</evidence>
<reference evidence="8" key="1">
    <citation type="submission" date="2017-09" db="EMBL/GenBank/DDBJ databases">
        <title>Depth-based differentiation of microbial function through sediment-hosted aquifers and enrichment of novel symbionts in the deep terrestrial subsurface.</title>
        <authorList>
            <person name="Probst A.J."/>
            <person name="Ladd B."/>
            <person name="Jarett J.K."/>
            <person name="Geller-Mcgrath D.E."/>
            <person name="Sieber C.M.K."/>
            <person name="Emerson J.B."/>
            <person name="Anantharaman K."/>
            <person name="Thomas B.C."/>
            <person name="Malmstrom R."/>
            <person name="Stieglmeier M."/>
            <person name="Klingl A."/>
            <person name="Woyke T."/>
            <person name="Ryan C.M."/>
            <person name="Banfield J.F."/>
        </authorList>
    </citation>
    <scope>NUCLEOTIDE SEQUENCE [LARGE SCALE GENOMIC DNA]</scope>
</reference>
<dbReference type="PIRSF" id="PIRSF038471">
    <property type="entry name" value="MreC"/>
    <property type="match status" value="1"/>
</dbReference>
<dbReference type="InterPro" id="IPR042175">
    <property type="entry name" value="Cell/Rod_MreC_2"/>
</dbReference>
<dbReference type="InterPro" id="IPR055342">
    <property type="entry name" value="MreC_beta-barrel_core"/>
</dbReference>
<dbReference type="Proteomes" id="UP000230344">
    <property type="component" value="Unassembled WGS sequence"/>
</dbReference>
<dbReference type="GO" id="GO:0008360">
    <property type="term" value="P:regulation of cell shape"/>
    <property type="evidence" value="ECO:0007669"/>
    <property type="project" value="UniProtKB-KW"/>
</dbReference>
<dbReference type="Gene3D" id="2.40.10.340">
    <property type="entry name" value="Rod shape-determining protein MreC, domain 1"/>
    <property type="match status" value="1"/>
</dbReference>
<organism evidence="7 8">
    <name type="scientific">Candidatus Roizmanbacteria bacterium CG_4_10_14_0_8_um_filter_35_28</name>
    <dbReference type="NCBI Taxonomy" id="1974827"/>
    <lineage>
        <taxon>Bacteria</taxon>
        <taxon>Candidatus Roizmaniibacteriota</taxon>
    </lineage>
</organism>
<feature type="transmembrane region" description="Helical" evidence="5">
    <location>
        <begin position="6"/>
        <end position="29"/>
    </location>
</feature>
<keyword evidence="5" id="KW-0472">Membrane</keyword>
<dbReference type="GO" id="GO:0005886">
    <property type="term" value="C:plasma membrane"/>
    <property type="evidence" value="ECO:0007669"/>
    <property type="project" value="TreeGrafter"/>
</dbReference>
<comment type="caution">
    <text evidence="7">The sequence shown here is derived from an EMBL/GenBank/DDBJ whole genome shotgun (WGS) entry which is preliminary data.</text>
</comment>
<dbReference type="NCBIfam" id="TIGR00219">
    <property type="entry name" value="mreC"/>
    <property type="match status" value="1"/>
</dbReference>
<dbReference type="Pfam" id="PF04085">
    <property type="entry name" value="MreC"/>
    <property type="match status" value="1"/>
</dbReference>
<evidence type="ECO:0000256" key="4">
    <source>
        <dbReference type="ARBA" id="ARBA00032089"/>
    </source>
</evidence>
<dbReference type="PANTHER" id="PTHR34138">
    <property type="entry name" value="CELL SHAPE-DETERMINING PROTEIN MREC"/>
    <property type="match status" value="1"/>
</dbReference>
<sequence length="251" mass="28555">MVYNRWIIIFIIIGLLFLLIIFKGEFVLLGRVKDLGKFFYQKANDLTGKNEESDLKDEINRLLAENTKLEILQKENETLRKYLDFQKKIEYKILIANVLNKREELGLNWFLLDQGEEEGAQEGMAVIDEDGLLIGKIVKVEKKFSYFLPLLKSELRIPVEIWGKDKESLGILEGNGLVLEVNYILSEAKINKGDKVVTGGLEENVAPGLLIGEVMEVKDDPHQTFKKAIVKPFSAERNLKIVGIVISGPHQ</sequence>
<evidence type="ECO:0000313" key="7">
    <source>
        <dbReference type="EMBL" id="PIY71142.1"/>
    </source>
</evidence>
<dbReference type="AlphaFoldDB" id="A0A2M7QFP8"/>
<dbReference type="EMBL" id="PFLH01000027">
    <property type="protein sequence ID" value="PIY71142.1"/>
    <property type="molecule type" value="Genomic_DNA"/>
</dbReference>
<name>A0A2M7QFP8_9BACT</name>
<evidence type="ECO:0000256" key="2">
    <source>
        <dbReference type="ARBA" id="ARBA00013855"/>
    </source>
</evidence>
<gene>
    <name evidence="7" type="primary">mreC</name>
    <name evidence="7" type="ORF">COY88_01900</name>
</gene>
<keyword evidence="3" id="KW-0133">Cell shape</keyword>
<feature type="domain" description="Rod shape-determining protein MreC beta-barrel core" evidence="6">
    <location>
        <begin position="104"/>
        <end position="245"/>
    </location>
</feature>
<keyword evidence="5" id="KW-1133">Transmembrane helix</keyword>
<protein>
    <recommendedName>
        <fullName evidence="2">Cell shape-determining protein MreC</fullName>
    </recommendedName>
    <alternativeName>
        <fullName evidence="4">Cell shape protein MreC</fullName>
    </alternativeName>
</protein>
<dbReference type="InterPro" id="IPR042177">
    <property type="entry name" value="Cell/Rod_1"/>
</dbReference>
<dbReference type="InterPro" id="IPR007221">
    <property type="entry name" value="MreC"/>
</dbReference>
<dbReference type="Gene3D" id="2.40.10.350">
    <property type="entry name" value="Rod shape-determining protein MreC, domain 2"/>
    <property type="match status" value="1"/>
</dbReference>
<evidence type="ECO:0000313" key="8">
    <source>
        <dbReference type="Proteomes" id="UP000230344"/>
    </source>
</evidence>